<protein>
    <submittedName>
        <fullName evidence="1">Uncharacterized protein</fullName>
    </submittedName>
</protein>
<gene>
    <name evidence="1" type="ORF">DJ70_03930</name>
</gene>
<keyword evidence="2" id="KW-1185">Reference proteome</keyword>
<evidence type="ECO:0000313" key="2">
    <source>
        <dbReference type="Proteomes" id="UP000216308"/>
    </source>
</evidence>
<name>A0A256IPU9_9EURY</name>
<proteinExistence type="predicted"/>
<reference evidence="1 2" key="1">
    <citation type="journal article" date="2014" name="Front. Microbiol.">
        <title>Population and genomic analysis of the genus Halorubrum.</title>
        <authorList>
            <person name="Fullmer M.S."/>
            <person name="Soucy S.M."/>
            <person name="Swithers K.S."/>
            <person name="Makkay A.M."/>
            <person name="Wheeler R."/>
            <person name="Ventosa A."/>
            <person name="Gogarten J.P."/>
            <person name="Papke R.T."/>
        </authorList>
    </citation>
    <scope>NUCLEOTIDE SEQUENCE [LARGE SCALE GENOMIC DNA]</scope>
    <source>
        <strain evidence="1 2">Cb34</strain>
    </source>
</reference>
<dbReference type="InterPro" id="IPR011335">
    <property type="entry name" value="Restrct_endonuc-II-like"/>
</dbReference>
<dbReference type="Proteomes" id="UP000216308">
    <property type="component" value="Unassembled WGS sequence"/>
</dbReference>
<dbReference type="EMBL" id="NHPJ01000044">
    <property type="protein sequence ID" value="OYR58162.1"/>
    <property type="molecule type" value="Genomic_DNA"/>
</dbReference>
<organism evidence="1 2">
    <name type="scientific">Halorubrum halodurans</name>
    <dbReference type="NCBI Taxonomy" id="1383851"/>
    <lineage>
        <taxon>Archaea</taxon>
        <taxon>Methanobacteriati</taxon>
        <taxon>Methanobacteriota</taxon>
        <taxon>Stenosarchaea group</taxon>
        <taxon>Halobacteria</taxon>
        <taxon>Halobacteriales</taxon>
        <taxon>Haloferacaceae</taxon>
        <taxon>Halorubrum</taxon>
    </lineage>
</organism>
<evidence type="ECO:0000313" key="1">
    <source>
        <dbReference type="EMBL" id="OYR58162.1"/>
    </source>
</evidence>
<dbReference type="GO" id="GO:0003676">
    <property type="term" value="F:nucleic acid binding"/>
    <property type="evidence" value="ECO:0007669"/>
    <property type="project" value="InterPro"/>
</dbReference>
<sequence>MPCSECSHLLILDHENEKLVCPNCLDIQIADQDEIEEKVRRDRQFFRDENLVQLIQEYDKGHLLLYLIERLNKISYSFYENRRLKMREFAYINYLIKIVYSADESSFGDKYLDRGDELDEVIDTLLSTQAKLVRALKHVEDRFRLCIEYPVPMSDAKFLFGDYDLRDTEYRYCFQRCLKSLIGGREEELGLFDKTHEQIRNFERPSSDDIDTLEDFGDTFYGFILSMLFIASADNTVGDIYGTMMPDHVSVFDLSDLFDRIDGQFVNEDGEVMLQDSKLGWTTEEELTQAGEDTFSDDWEKVQEYVVVGEDNLDAHPFLFEVTINVPYYQQQGRPPKTREQTRFIYPRWYAQLLRYQIFPLLRNGNADSGHEILNTVATRRGKQFEENLYGYLTDQGFECYHSAEIPGEDSSEIDLLVVNDEEGELWFIECKYLMPEILMNTAEGVEDLNAKFDHKVFNIEADRYEGSPTGLPFPEKVETWLRLNPADRFTAQNKDGKEMEHEMKGGWQDLKVRKMVVSNLVPSYIQKDTVEFRTDMELLEMIEDEDDVYTVEY</sequence>
<dbReference type="InterPro" id="IPR011856">
    <property type="entry name" value="tRNA_endonuc-like_dom_sf"/>
</dbReference>
<dbReference type="Gene3D" id="3.40.1350.10">
    <property type="match status" value="1"/>
</dbReference>
<accession>A0A256IPU9</accession>
<dbReference type="SUPFAM" id="SSF52980">
    <property type="entry name" value="Restriction endonuclease-like"/>
    <property type="match status" value="1"/>
</dbReference>
<comment type="caution">
    <text evidence="1">The sequence shown here is derived from an EMBL/GenBank/DDBJ whole genome shotgun (WGS) entry which is preliminary data.</text>
</comment>
<dbReference type="AlphaFoldDB" id="A0A256IPU9"/>